<dbReference type="GO" id="GO:0008310">
    <property type="term" value="F:single-stranded DNA 3'-5' DNA exonuclease activity"/>
    <property type="evidence" value="ECO:0007669"/>
    <property type="project" value="UniProtKB-EC"/>
</dbReference>
<feature type="binding site" evidence="14">
    <location>
        <position position="159"/>
    </location>
    <ligand>
        <name>substrate</name>
    </ligand>
</feature>
<evidence type="ECO:0000259" key="17">
    <source>
        <dbReference type="PROSITE" id="PS51785"/>
    </source>
</evidence>
<keyword evidence="7 18" id="KW-0378">Hydrolase</keyword>
<dbReference type="Pfam" id="PF26016">
    <property type="entry name" value="ExoI_C"/>
    <property type="match status" value="1"/>
</dbReference>
<keyword evidence="8" id="KW-0269">Exonuclease</keyword>
<dbReference type="InterPro" id="IPR023607">
    <property type="entry name" value="Exodeoxyribonuclease_I"/>
</dbReference>
<dbReference type="FunFam" id="3.30.420.10:FF:000033">
    <property type="entry name" value="Exodeoxyribonuclease I"/>
    <property type="match status" value="1"/>
</dbReference>
<dbReference type="NCBIfam" id="NF008746">
    <property type="entry name" value="PRK11779.1"/>
    <property type="match status" value="1"/>
</dbReference>
<evidence type="ECO:0000256" key="10">
    <source>
        <dbReference type="ARBA" id="ARBA00023125"/>
    </source>
</evidence>
<feature type="domain" description="ExoI SH3-like" evidence="16">
    <location>
        <begin position="196"/>
        <end position="350"/>
    </location>
</feature>
<comment type="subunit">
    <text evidence="13">Monomer. Interacts with ssb (via C-terminus); this interaction stimulates the exonuclease activity by recruiting the enzyme to its substrate.</text>
</comment>
<keyword evidence="10" id="KW-0238">DNA-binding</keyword>
<dbReference type="InterPro" id="IPR036397">
    <property type="entry name" value="RNaseH_sf"/>
</dbReference>
<dbReference type="GO" id="GO:0003677">
    <property type="term" value="F:DNA binding"/>
    <property type="evidence" value="ECO:0007669"/>
    <property type="project" value="UniProtKB-KW"/>
</dbReference>
<dbReference type="RefSeq" id="WP_013255611.1">
    <property type="nucleotide sequence ID" value="NC_014364.1"/>
</dbReference>
<dbReference type="InterPro" id="IPR012337">
    <property type="entry name" value="RNaseH-like_sf"/>
</dbReference>
<evidence type="ECO:0000256" key="3">
    <source>
        <dbReference type="ARBA" id="ARBA00019900"/>
    </source>
</evidence>
<feature type="domain" description="ExoI C-terminal" evidence="17">
    <location>
        <begin position="353"/>
        <end position="476"/>
    </location>
</feature>
<dbReference type="SUPFAM" id="SSF53098">
    <property type="entry name" value="Ribonuclease H-like"/>
    <property type="match status" value="1"/>
</dbReference>
<accession>E1R4R4</accession>
<evidence type="ECO:0000256" key="11">
    <source>
        <dbReference type="ARBA" id="ARBA00023204"/>
    </source>
</evidence>
<dbReference type="InterPro" id="IPR013520">
    <property type="entry name" value="Ribonucl_H"/>
</dbReference>
<feature type="binding site" evidence="15">
    <location>
        <position position="9"/>
    </location>
    <ligand>
        <name>Mg(2+)</name>
        <dbReference type="ChEBI" id="CHEBI:18420"/>
        <label>1</label>
    </ligand>
</feature>
<dbReference type="InterPro" id="IPR013620">
    <property type="entry name" value="Exonuc_1_SH3"/>
</dbReference>
<dbReference type="Pfam" id="PF00929">
    <property type="entry name" value="RNase_T"/>
    <property type="match status" value="1"/>
</dbReference>
<keyword evidence="11" id="KW-0234">DNA repair</keyword>
<keyword evidence="19" id="KW-1185">Reference proteome</keyword>
<gene>
    <name evidence="18" type="ordered locus">Spirs_3051</name>
</gene>
<keyword evidence="9 15" id="KW-0460">Magnesium</keyword>
<name>E1R4R4_SEDSS</name>
<feature type="binding site" evidence="15">
    <location>
        <position position="180"/>
    </location>
    <ligand>
        <name>Mg(2+)</name>
        <dbReference type="ChEBI" id="CHEBI:18420"/>
        <label>2</label>
    </ligand>
</feature>
<evidence type="ECO:0000256" key="13">
    <source>
        <dbReference type="ARBA" id="ARBA00046792"/>
    </source>
</evidence>
<keyword evidence="5 15" id="KW-0479">Metal-binding</keyword>
<dbReference type="SMART" id="SM00479">
    <property type="entry name" value="EXOIII"/>
    <property type="match status" value="1"/>
</dbReference>
<organism evidence="18 19">
    <name type="scientific">Sediminispirochaeta smaragdinae (strain DSM 11293 / JCM 15392 / SEBR 4228)</name>
    <name type="common">Spirochaeta smaragdinae</name>
    <dbReference type="NCBI Taxonomy" id="573413"/>
    <lineage>
        <taxon>Bacteria</taxon>
        <taxon>Pseudomonadati</taxon>
        <taxon>Spirochaetota</taxon>
        <taxon>Spirochaetia</taxon>
        <taxon>Spirochaetales</taxon>
        <taxon>Spirochaetaceae</taxon>
        <taxon>Sediminispirochaeta</taxon>
    </lineage>
</organism>
<dbReference type="eggNOG" id="COG2925">
    <property type="taxonomic scope" value="Bacteria"/>
</dbReference>
<evidence type="ECO:0000313" key="18">
    <source>
        <dbReference type="EMBL" id="ADK82152.1"/>
    </source>
</evidence>
<dbReference type="Pfam" id="PF08411">
    <property type="entry name" value="ExoI_SH3"/>
    <property type="match status" value="1"/>
</dbReference>
<evidence type="ECO:0000256" key="15">
    <source>
        <dbReference type="PIRSR" id="PIRSR000977-2"/>
    </source>
</evidence>
<comment type="catalytic activity">
    <reaction evidence="1">
        <text>Exonucleolytic cleavage in the 3'- to 5'-direction to yield nucleoside 5'-phosphates.</text>
        <dbReference type="EC" id="3.1.11.1"/>
    </reaction>
</comment>
<evidence type="ECO:0000313" key="19">
    <source>
        <dbReference type="Proteomes" id="UP000002318"/>
    </source>
</evidence>
<dbReference type="Gene3D" id="3.30.420.10">
    <property type="entry name" value="Ribonuclease H-like superfamily/Ribonuclease H"/>
    <property type="match status" value="1"/>
</dbReference>
<dbReference type="CDD" id="cd06138">
    <property type="entry name" value="ExoI_N"/>
    <property type="match status" value="1"/>
</dbReference>
<dbReference type="HOGENOM" id="CLU_043508_1_1_12"/>
<dbReference type="GO" id="GO:0046872">
    <property type="term" value="F:metal ion binding"/>
    <property type="evidence" value="ECO:0007669"/>
    <property type="project" value="UniProtKB-KW"/>
</dbReference>
<dbReference type="Gene3D" id="3.30.1520.20">
    <property type="entry name" value="Exonuclease ExoI, domain 2"/>
    <property type="match status" value="1"/>
</dbReference>
<evidence type="ECO:0000256" key="7">
    <source>
        <dbReference type="ARBA" id="ARBA00022801"/>
    </source>
</evidence>
<keyword evidence="6" id="KW-0227">DNA damage</keyword>
<dbReference type="GO" id="GO:0006281">
    <property type="term" value="P:DNA repair"/>
    <property type="evidence" value="ECO:0007669"/>
    <property type="project" value="UniProtKB-KW"/>
</dbReference>
<dbReference type="InterPro" id="IPR034747">
    <property type="entry name" value="EXOI_SH3"/>
</dbReference>
<evidence type="ECO:0000256" key="1">
    <source>
        <dbReference type="ARBA" id="ARBA00000563"/>
    </source>
</evidence>
<evidence type="ECO:0000256" key="5">
    <source>
        <dbReference type="ARBA" id="ARBA00022723"/>
    </source>
</evidence>
<dbReference type="AlphaFoldDB" id="E1R4R4"/>
<dbReference type="PROSITE" id="PS51785">
    <property type="entry name" value="EXOI_C"/>
    <property type="match status" value="1"/>
</dbReference>
<dbReference type="OrthoDB" id="9776650at2"/>
<dbReference type="STRING" id="573413.Spirs_3051"/>
<evidence type="ECO:0000259" key="16">
    <source>
        <dbReference type="PROSITE" id="PS51784"/>
    </source>
</evidence>
<dbReference type="EMBL" id="CP002116">
    <property type="protein sequence ID" value="ADK82152.1"/>
    <property type="molecule type" value="Genomic_DNA"/>
</dbReference>
<reference evidence="18 19" key="1">
    <citation type="journal article" date="2010" name="Stand. Genomic Sci.">
        <title>Complete genome sequence of Spirochaeta smaragdinae type strain (SEBR 4228).</title>
        <authorList>
            <person name="Mavromatis K."/>
            <person name="Yasawong M."/>
            <person name="Chertkov O."/>
            <person name="Lapidus A."/>
            <person name="Lucas S."/>
            <person name="Nolan M."/>
            <person name="Del Rio T.G."/>
            <person name="Tice H."/>
            <person name="Cheng J.F."/>
            <person name="Pitluck S."/>
            <person name="Liolios K."/>
            <person name="Ivanova N."/>
            <person name="Tapia R."/>
            <person name="Han C."/>
            <person name="Bruce D."/>
            <person name="Goodwin L."/>
            <person name="Pati A."/>
            <person name="Chen A."/>
            <person name="Palaniappan K."/>
            <person name="Land M."/>
            <person name="Hauser L."/>
            <person name="Chang Y.J."/>
            <person name="Jeffries C.D."/>
            <person name="Detter J.C."/>
            <person name="Rohde M."/>
            <person name="Brambilla E."/>
            <person name="Spring S."/>
            <person name="Goker M."/>
            <person name="Sikorski J."/>
            <person name="Woyke T."/>
            <person name="Bristow J."/>
            <person name="Eisen J.A."/>
            <person name="Markowitz V."/>
            <person name="Hugenholtz P."/>
            <person name="Klenk H.P."/>
            <person name="Kyrpides N.C."/>
        </authorList>
    </citation>
    <scope>NUCLEOTIDE SEQUENCE [LARGE SCALE GENOMIC DNA]</scope>
    <source>
        <strain evidence="19">DSM 11293 / JCM 15392 / SEBR 4228</strain>
    </source>
</reference>
<evidence type="ECO:0000256" key="12">
    <source>
        <dbReference type="ARBA" id="ARBA00031220"/>
    </source>
</evidence>
<feature type="binding site" evidence="14">
    <location>
        <position position="11"/>
    </location>
    <ligand>
        <name>substrate</name>
    </ligand>
</feature>
<keyword evidence="4" id="KW-0540">Nuclease</keyword>
<sequence>MARSIYWYDLETFGTHPRLDRIAQFAGLRTDEALNELGEPLVLYCKITQDYVPDPKACLITGITPEETLRKGLSERRFIERINEEFMQPGSCVAGFNSIAFDDEFIRATLYRNLMDPFRREWAGGNSRWDLLDVLRAARDLRPQGITWPEGENGRPTFRLEKLTEANALPHQNAHDALSDVRATIAMARLLREKQPKIFSYLYRGRIKDHARQLIDLHKRRPFLHTSAMLSNEYGYTSILAPVAPHPANQNAILCFDLRQDPEPLIERSVDELRRLIFAPSEELSLEESRIRLIPIHINRSPVLAPLSTLDPDTAKRLGLDVTLCGKRAAKLAEASLLTQKIMEVFRRDEAEIRRDPELEIYSGGFFSDADRQRMERFRELSPEAMLKRRGDFYDRRLPELAWRFVCRNHSEILDENERKKWKSFCAGRLLFPPERLINDFAFFKRKVKELSGDTNLPAGDKKIIKKLAEWATIIEVDVLSYEG</sequence>
<evidence type="ECO:0000256" key="4">
    <source>
        <dbReference type="ARBA" id="ARBA00022722"/>
    </source>
</evidence>
<dbReference type="PIRSF" id="PIRSF000977">
    <property type="entry name" value="Exodeoxyribonuclease_I"/>
    <property type="match status" value="1"/>
</dbReference>
<comment type="cofactor">
    <cofactor evidence="15">
        <name>Mg(2+)</name>
        <dbReference type="ChEBI" id="CHEBI:18420"/>
    </cofactor>
    <text evidence="15">Binds 2 Mg(2+) ions per monomer.</text>
</comment>
<protein>
    <recommendedName>
        <fullName evidence="3">Exodeoxyribonuclease I</fullName>
        <ecNumber evidence="2">3.1.11.1</ecNumber>
    </recommendedName>
    <alternativeName>
        <fullName evidence="12">DNA deoxyribophosphodiesterase</fullName>
    </alternativeName>
</protein>
<dbReference type="KEGG" id="ssm:Spirs_3051"/>
<dbReference type="Gene3D" id="1.20.1280.70">
    <property type="entry name" value="Exonuclease ExoI, domain 3"/>
    <property type="match status" value="1"/>
</dbReference>
<evidence type="ECO:0000256" key="2">
    <source>
        <dbReference type="ARBA" id="ARBA00012108"/>
    </source>
</evidence>
<evidence type="ECO:0000256" key="8">
    <source>
        <dbReference type="ARBA" id="ARBA00022839"/>
    </source>
</evidence>
<dbReference type="InterPro" id="IPR058561">
    <property type="entry name" value="Exonuc_1_C"/>
</dbReference>
<proteinExistence type="predicted"/>
<dbReference type="EC" id="3.1.11.1" evidence="2"/>
<dbReference type="PROSITE" id="PS51784">
    <property type="entry name" value="EXOI_SH3"/>
    <property type="match status" value="1"/>
</dbReference>
<dbReference type="InterPro" id="IPR038649">
    <property type="entry name" value="EXOI_SH3_sf"/>
</dbReference>
<evidence type="ECO:0000256" key="9">
    <source>
        <dbReference type="ARBA" id="ARBA00022842"/>
    </source>
</evidence>
<dbReference type="Proteomes" id="UP000002318">
    <property type="component" value="Chromosome"/>
</dbReference>
<evidence type="ECO:0000256" key="14">
    <source>
        <dbReference type="PIRSR" id="PIRSR000977-1"/>
    </source>
</evidence>
<feature type="binding site" evidence="15">
    <location>
        <position position="11"/>
    </location>
    <ligand>
        <name>Mg(2+)</name>
        <dbReference type="ChEBI" id="CHEBI:18420"/>
        <label>2</label>
    </ligand>
</feature>
<evidence type="ECO:0000256" key="6">
    <source>
        <dbReference type="ARBA" id="ARBA00022763"/>
    </source>
</evidence>